<feature type="region of interest" description="Disordered" evidence="1">
    <location>
        <begin position="435"/>
        <end position="461"/>
    </location>
</feature>
<feature type="region of interest" description="Disordered" evidence="1">
    <location>
        <begin position="255"/>
        <end position="394"/>
    </location>
</feature>
<dbReference type="InterPro" id="IPR028565">
    <property type="entry name" value="MHD"/>
</dbReference>
<evidence type="ECO:0000313" key="3">
    <source>
        <dbReference type="EMBL" id="ODQ83171.1"/>
    </source>
</evidence>
<accession>A0A1E3QZW8</accession>
<feature type="domain" description="MHD" evidence="2">
    <location>
        <begin position="558"/>
        <end position="810"/>
    </location>
</feature>
<dbReference type="PROSITE" id="PS51072">
    <property type="entry name" value="MHD"/>
    <property type="match status" value="1"/>
</dbReference>
<dbReference type="InterPro" id="IPR027267">
    <property type="entry name" value="AH/BAR_dom_sf"/>
</dbReference>
<dbReference type="Pfam" id="PF10291">
    <property type="entry name" value="muHD"/>
    <property type="match status" value="1"/>
</dbReference>
<organism evidence="3 4">
    <name type="scientific">Babjeviella inositovora NRRL Y-12698</name>
    <dbReference type="NCBI Taxonomy" id="984486"/>
    <lineage>
        <taxon>Eukaryota</taxon>
        <taxon>Fungi</taxon>
        <taxon>Dikarya</taxon>
        <taxon>Ascomycota</taxon>
        <taxon>Saccharomycotina</taxon>
        <taxon>Pichiomycetes</taxon>
        <taxon>Serinales incertae sedis</taxon>
        <taxon>Babjeviella</taxon>
    </lineage>
</organism>
<feature type="compositionally biased region" description="Polar residues" evidence="1">
    <location>
        <begin position="255"/>
        <end position="284"/>
    </location>
</feature>
<evidence type="ECO:0000259" key="2">
    <source>
        <dbReference type="PROSITE" id="PS51072"/>
    </source>
</evidence>
<sequence length="811" mass="88721">MSEEHTQYASTILVSKLPVETSQYIGLRFQANNLFNDELMRLLSDLKTTEDRYASDLQKLLSRGSGISTAARARLGVADDMDVVGQVAPLWNSVLATLGAKVETAEHFSATLHRDVLHELNNFSHRDARHKETGKLVNTLATMATRLEQPRGEHGTKDERDWSSKAPYILESFENYDLIRLSVLRDVFLKMQTTWGDQLGAIIKASEKSTELLLNFDPHDEIVRFSELAISTSLSARAPMASPTANSFGGRVASTSSIATTGSPNNPSQLMNGFTGAPQKSQNRLKSKVGSIFSRKKKDKKGSALQEVPETARERSDPVPALSRTLSVASTRRHQSREQSSQRESTRENRDQGFREQSLKDQREPNREQALREPELRQSFGKASSERGSFAPLQPTIKMVNDQKALPNPVPAQPQPTILPVEDSQLFEVKRSSIAQAPAPPPARKNTIKLDGSHVSGDRNVDHSVDRSVVGETNDLRDISASEEDTSVGELPSRINLQKRKEIHSTLFHDLPAANPTNRDSVMISRPPSISTSGLVSQNTGSTLLSKPAMFLHSTLDIEGLSASVAEVVNASFKEGVQVKAQTIGEIAFCYKGEILPQSLRLQFDNFAGLGQTLVNPQLLHQVSDHEFLIDPALIHLRSLGALKYQLKSDVAVAPVVVLPVWRFEAHQASVMLMVKLAPEFAAKVPESGVTLHNFIVSVSIAGAPTSSASSRPQGSFNKEKSRITWKYSEPLTLSATKEERLVARFMTDGLTHEGEHGVQIKFSLSSEDSPNSLGGNVQMASAVVTDQGETSFAVVPSYTSVCAGSYNGFA</sequence>
<dbReference type="EMBL" id="KV454426">
    <property type="protein sequence ID" value="ODQ83171.1"/>
    <property type="molecule type" value="Genomic_DNA"/>
</dbReference>
<gene>
    <name evidence="3" type="ORF">BABINDRAFT_159614</name>
</gene>
<protein>
    <recommendedName>
        <fullName evidence="2">MHD domain-containing protein</fullName>
    </recommendedName>
</protein>
<evidence type="ECO:0000313" key="4">
    <source>
        <dbReference type="Proteomes" id="UP000094336"/>
    </source>
</evidence>
<dbReference type="AlphaFoldDB" id="A0A1E3QZW8"/>
<dbReference type="InterPro" id="IPR018808">
    <property type="entry name" value="Muniscin_C"/>
</dbReference>
<dbReference type="STRING" id="984486.A0A1E3QZW8"/>
<evidence type="ECO:0000256" key="1">
    <source>
        <dbReference type="SAM" id="MobiDB-lite"/>
    </source>
</evidence>
<dbReference type="OrthoDB" id="331602at2759"/>
<reference evidence="4" key="1">
    <citation type="submission" date="2016-05" db="EMBL/GenBank/DDBJ databases">
        <title>Comparative genomics of biotechnologically important yeasts.</title>
        <authorList>
            <consortium name="DOE Joint Genome Institute"/>
            <person name="Riley R."/>
            <person name="Haridas S."/>
            <person name="Wolfe K.H."/>
            <person name="Lopes M.R."/>
            <person name="Hittinger C.T."/>
            <person name="Goker M."/>
            <person name="Salamov A."/>
            <person name="Wisecaver J."/>
            <person name="Long T.M."/>
            <person name="Aerts A.L."/>
            <person name="Barry K."/>
            <person name="Choi C."/>
            <person name="Clum A."/>
            <person name="Coughlan A.Y."/>
            <person name="Deshpande S."/>
            <person name="Douglass A.P."/>
            <person name="Hanson S.J."/>
            <person name="Klenk H.-P."/>
            <person name="Labutti K."/>
            <person name="Lapidus A."/>
            <person name="Lindquist E."/>
            <person name="Lipzen A."/>
            <person name="Meier-Kolthoff J.P."/>
            <person name="Ohm R.A."/>
            <person name="Otillar R.P."/>
            <person name="Pangilinan J."/>
            <person name="Peng Y."/>
            <person name="Rokas A."/>
            <person name="Rosa C.A."/>
            <person name="Scheuner C."/>
            <person name="Sibirny A.A."/>
            <person name="Slot J.C."/>
            <person name="Stielow J.B."/>
            <person name="Sun H."/>
            <person name="Kurtzman C.P."/>
            <person name="Blackwell M."/>
            <person name="Grigoriev I.V."/>
            <person name="Jeffries T.W."/>
        </authorList>
    </citation>
    <scope>NUCLEOTIDE SEQUENCE [LARGE SCALE GENOMIC DNA]</scope>
    <source>
        <strain evidence="4">NRRL Y-12698</strain>
    </source>
</reference>
<name>A0A1E3QZW8_9ASCO</name>
<dbReference type="GeneID" id="30145624"/>
<dbReference type="RefSeq" id="XP_018988499.1">
    <property type="nucleotide sequence ID" value="XM_019127771.1"/>
</dbReference>
<keyword evidence="4" id="KW-1185">Reference proteome</keyword>
<proteinExistence type="predicted"/>
<dbReference type="Gene3D" id="1.20.1270.60">
    <property type="entry name" value="Arfaptin homology (AH) domain/BAR domain"/>
    <property type="match status" value="1"/>
</dbReference>
<dbReference type="SUPFAM" id="SSF103657">
    <property type="entry name" value="BAR/IMD domain-like"/>
    <property type="match status" value="1"/>
</dbReference>
<feature type="compositionally biased region" description="Basic and acidic residues" evidence="1">
    <location>
        <begin position="336"/>
        <end position="376"/>
    </location>
</feature>
<dbReference type="Proteomes" id="UP000094336">
    <property type="component" value="Unassembled WGS sequence"/>
</dbReference>